<sequence>MTAKCSTAAVTAVEVVRGQESGSHMRGGEPEKFDRWIRESVGEIVKNLREAPLFVHVYGGGGPDSRLKTERAVAEDWSELKGKWVKGEEPSPEGIILVEELKEDDLGIFEEVEGQNGDCEKAWGVLIQGKGEDGGVACYLLKTSRVGCGNLGVFCTHYCLVKLCDFGFARAMSINTVVLRSIKGWWGLQSVFVRMGLSPKFGSGVGVNEEDEIGLVAPIGDTAPPPKTKVWDQWKIEGSRKARKNLPSELKMSQNGYAGSQSDEDKGTEQDKETPTLV</sequence>
<reference evidence="3" key="1">
    <citation type="journal article" date="2017" name="Nature">
        <title>The genome of Chenopodium quinoa.</title>
        <authorList>
            <person name="Jarvis D.E."/>
            <person name="Ho Y.S."/>
            <person name="Lightfoot D.J."/>
            <person name="Schmoeckel S.M."/>
            <person name="Li B."/>
            <person name="Borm T.J.A."/>
            <person name="Ohyanagi H."/>
            <person name="Mineta K."/>
            <person name="Michell C.T."/>
            <person name="Saber N."/>
            <person name="Kharbatia N.M."/>
            <person name="Rupper R.R."/>
            <person name="Sharp A.R."/>
            <person name="Dally N."/>
            <person name="Boughton B.A."/>
            <person name="Woo Y.H."/>
            <person name="Gao G."/>
            <person name="Schijlen E.G.W.M."/>
            <person name="Guo X."/>
            <person name="Momin A.A."/>
            <person name="Negrao S."/>
            <person name="Al-Babili S."/>
            <person name="Gehring C."/>
            <person name="Roessner U."/>
            <person name="Jung C."/>
            <person name="Murphy K."/>
            <person name="Arold S.T."/>
            <person name="Gojobori T."/>
            <person name="van der Linden C.G."/>
            <person name="van Loo E.N."/>
            <person name="Jellen E.N."/>
            <person name="Maughan P.J."/>
            <person name="Tester M."/>
        </authorList>
    </citation>
    <scope>NUCLEOTIDE SEQUENCE [LARGE SCALE GENOMIC DNA]</scope>
    <source>
        <strain evidence="3">cv. PI 614886</strain>
    </source>
</reference>
<proteinExistence type="predicted"/>
<evidence type="ECO:0000259" key="2">
    <source>
        <dbReference type="Pfam" id="PF25089"/>
    </source>
</evidence>
<evidence type="ECO:0000313" key="3">
    <source>
        <dbReference type="EnsemblPlants" id="AUR62030611-RA:cds"/>
    </source>
</evidence>
<feature type="region of interest" description="Disordered" evidence="1">
    <location>
        <begin position="241"/>
        <end position="278"/>
    </location>
</feature>
<organism evidence="3 4">
    <name type="scientific">Chenopodium quinoa</name>
    <name type="common">Quinoa</name>
    <dbReference type="NCBI Taxonomy" id="63459"/>
    <lineage>
        <taxon>Eukaryota</taxon>
        <taxon>Viridiplantae</taxon>
        <taxon>Streptophyta</taxon>
        <taxon>Embryophyta</taxon>
        <taxon>Tracheophyta</taxon>
        <taxon>Spermatophyta</taxon>
        <taxon>Magnoliopsida</taxon>
        <taxon>eudicotyledons</taxon>
        <taxon>Gunneridae</taxon>
        <taxon>Pentapetalae</taxon>
        <taxon>Caryophyllales</taxon>
        <taxon>Chenopodiaceae</taxon>
        <taxon>Chenopodioideae</taxon>
        <taxon>Atripliceae</taxon>
        <taxon>Chenopodium</taxon>
    </lineage>
</organism>
<evidence type="ECO:0000256" key="1">
    <source>
        <dbReference type="SAM" id="MobiDB-lite"/>
    </source>
</evidence>
<dbReference type="Pfam" id="PF25089">
    <property type="entry name" value="DUF7804"/>
    <property type="match status" value="1"/>
</dbReference>
<dbReference type="AlphaFoldDB" id="A0A803MJM8"/>
<reference evidence="3" key="2">
    <citation type="submission" date="2021-03" db="UniProtKB">
        <authorList>
            <consortium name="EnsemblPlants"/>
        </authorList>
    </citation>
    <scope>IDENTIFICATION</scope>
</reference>
<feature type="compositionally biased region" description="Basic and acidic residues" evidence="1">
    <location>
        <begin position="263"/>
        <end position="278"/>
    </location>
</feature>
<dbReference type="InterPro" id="IPR056706">
    <property type="entry name" value="DUF7804"/>
</dbReference>
<dbReference type="EnsemblPlants" id="AUR62030611-RA">
    <property type="protein sequence ID" value="AUR62030611-RA:cds"/>
    <property type="gene ID" value="AUR62030611"/>
</dbReference>
<protein>
    <recommendedName>
        <fullName evidence="2">DUF7804 domain-containing protein</fullName>
    </recommendedName>
</protein>
<dbReference type="Gramene" id="AUR62030611-RA">
    <property type="protein sequence ID" value="AUR62030611-RA:cds"/>
    <property type="gene ID" value="AUR62030611"/>
</dbReference>
<feature type="compositionally biased region" description="Polar residues" evidence="1">
    <location>
        <begin position="251"/>
        <end position="261"/>
    </location>
</feature>
<dbReference type="PANTHER" id="PTHR35127">
    <property type="entry name" value="OS03G0736900 PROTEIN"/>
    <property type="match status" value="1"/>
</dbReference>
<dbReference type="PANTHER" id="PTHR35127:SF1">
    <property type="entry name" value="GENOME ASSEMBLY, CHROMOSOME: A10"/>
    <property type="match status" value="1"/>
</dbReference>
<dbReference type="Proteomes" id="UP000596660">
    <property type="component" value="Unplaced"/>
</dbReference>
<keyword evidence="4" id="KW-1185">Reference proteome</keyword>
<name>A0A803MJM8_CHEQI</name>
<feature type="domain" description="DUF7804" evidence="2">
    <location>
        <begin position="30"/>
        <end position="105"/>
    </location>
</feature>
<accession>A0A803MJM8</accession>
<evidence type="ECO:0000313" key="4">
    <source>
        <dbReference type="Proteomes" id="UP000596660"/>
    </source>
</evidence>